<dbReference type="InterPro" id="IPR050446">
    <property type="entry name" value="FAD-oxidoreductase/Apoptosis"/>
</dbReference>
<dbReference type="Gene3D" id="3.50.50.60">
    <property type="entry name" value="FAD/NAD(P)-binding domain"/>
    <property type="match status" value="2"/>
</dbReference>
<feature type="domain" description="FAD/NAD(P)-binding" evidence="5">
    <location>
        <begin position="5"/>
        <end position="310"/>
    </location>
</feature>
<evidence type="ECO:0000256" key="3">
    <source>
        <dbReference type="ARBA" id="ARBA00022827"/>
    </source>
</evidence>
<sequence length="413" mass="44684">MSFADVLIVGGGHGGAQAALALRQRGFEGCITIATREAHPPYERPPLSKDYLAGERPFEKILIRPESFWAERKIDIRTRTPVVAIDPQARSAELGDGSTLDYHTLIWAAGGDPRRLPCDGADLDGVHSIRTRGDVDRIRAQLGGGVKHVAVIGGGYIGLEAAAVFRKLGLPVTVIEREDRVLSRVAGPDLSAFYEAEHRRQGVELLLGHNVECLLGDDQGRVRAVAIESGDGNRSEIEADLVIAGIGIVPAVGPLLAAGAAGTNGVDVDDFCRTTLDDTYAIGDCAAHSNPYADNRVIRLESVQNATDMANTVARHITGEPEAYNTVPWFWSNQYDLRLQTVGFSRDDDDTVLRGDPDSRSFSIVYLREGRVVALDCVNATRDYAQGRRLIEARSEPDLDALADPEVALKTLL</sequence>
<name>A0ABS7PE49_9SPHN</name>
<dbReference type="Pfam" id="PF07992">
    <property type="entry name" value="Pyr_redox_2"/>
    <property type="match status" value="1"/>
</dbReference>
<dbReference type="PANTHER" id="PTHR43557:SF2">
    <property type="entry name" value="RIESKE DOMAIN-CONTAINING PROTEIN-RELATED"/>
    <property type="match status" value="1"/>
</dbReference>
<dbReference type="EMBL" id="JAHWXP010000002">
    <property type="protein sequence ID" value="MBY8336957.1"/>
    <property type="molecule type" value="Genomic_DNA"/>
</dbReference>
<proteinExistence type="predicted"/>
<feature type="domain" description="Reductase C-terminal" evidence="6">
    <location>
        <begin position="329"/>
        <end position="413"/>
    </location>
</feature>
<evidence type="ECO:0000259" key="6">
    <source>
        <dbReference type="Pfam" id="PF14759"/>
    </source>
</evidence>
<dbReference type="Proteomes" id="UP000759298">
    <property type="component" value="Unassembled WGS sequence"/>
</dbReference>
<dbReference type="PRINTS" id="PR00368">
    <property type="entry name" value="FADPNR"/>
</dbReference>
<evidence type="ECO:0000259" key="5">
    <source>
        <dbReference type="Pfam" id="PF07992"/>
    </source>
</evidence>
<dbReference type="InterPro" id="IPR036188">
    <property type="entry name" value="FAD/NAD-bd_sf"/>
</dbReference>
<dbReference type="InterPro" id="IPR016156">
    <property type="entry name" value="FAD/NAD-linked_Rdtase_dimer_sf"/>
</dbReference>
<keyword evidence="8" id="KW-1185">Reference proteome</keyword>
<evidence type="ECO:0000313" key="8">
    <source>
        <dbReference type="Proteomes" id="UP000759298"/>
    </source>
</evidence>
<keyword evidence="3" id="KW-0274">FAD</keyword>
<dbReference type="InterPro" id="IPR028202">
    <property type="entry name" value="Reductase_C"/>
</dbReference>
<comment type="caution">
    <text evidence="7">The sequence shown here is derived from an EMBL/GenBank/DDBJ whole genome shotgun (WGS) entry which is preliminary data.</text>
</comment>
<gene>
    <name evidence="7" type="ORF">KYN89_07840</name>
</gene>
<keyword evidence="2" id="KW-0285">Flavoprotein</keyword>
<dbReference type="InterPro" id="IPR023753">
    <property type="entry name" value="FAD/NAD-binding_dom"/>
</dbReference>
<keyword evidence="4" id="KW-0560">Oxidoreductase</keyword>
<evidence type="ECO:0000256" key="4">
    <source>
        <dbReference type="ARBA" id="ARBA00023002"/>
    </source>
</evidence>
<protein>
    <submittedName>
        <fullName evidence="7">FAD-dependent oxidoreductase</fullName>
    </submittedName>
</protein>
<comment type="cofactor">
    <cofactor evidence="1">
        <name>FAD</name>
        <dbReference type="ChEBI" id="CHEBI:57692"/>
    </cofactor>
</comment>
<dbReference type="SUPFAM" id="SSF55424">
    <property type="entry name" value="FAD/NAD-linked reductases, dimerisation (C-terminal) domain"/>
    <property type="match status" value="1"/>
</dbReference>
<evidence type="ECO:0000313" key="7">
    <source>
        <dbReference type="EMBL" id="MBY8336957.1"/>
    </source>
</evidence>
<dbReference type="PANTHER" id="PTHR43557">
    <property type="entry name" value="APOPTOSIS-INDUCING FACTOR 1"/>
    <property type="match status" value="1"/>
</dbReference>
<organism evidence="7 8">
    <name type="scientific">Alteriqipengyuania abyssalis</name>
    <dbReference type="NCBI Taxonomy" id="2860200"/>
    <lineage>
        <taxon>Bacteria</taxon>
        <taxon>Pseudomonadati</taxon>
        <taxon>Pseudomonadota</taxon>
        <taxon>Alphaproteobacteria</taxon>
        <taxon>Sphingomonadales</taxon>
        <taxon>Erythrobacteraceae</taxon>
        <taxon>Alteriqipengyuania</taxon>
    </lineage>
</organism>
<evidence type="ECO:0000256" key="2">
    <source>
        <dbReference type="ARBA" id="ARBA00022630"/>
    </source>
</evidence>
<reference evidence="7 8" key="1">
    <citation type="submission" date="2021-07" db="EMBL/GenBank/DDBJ databases">
        <title>Alteriqipengyuania abyssalis NZ-12B nov, sp.nov isolated from deep sea sponge in pacific ocean.</title>
        <authorList>
            <person name="Tareen S."/>
            <person name="Wink J."/>
        </authorList>
    </citation>
    <scope>NUCLEOTIDE SEQUENCE [LARGE SCALE GENOMIC DNA]</scope>
    <source>
        <strain evidence="7 8">NZ-12B</strain>
    </source>
</reference>
<evidence type="ECO:0000256" key="1">
    <source>
        <dbReference type="ARBA" id="ARBA00001974"/>
    </source>
</evidence>
<accession>A0ABS7PE49</accession>
<dbReference type="Gene3D" id="3.30.390.30">
    <property type="match status" value="1"/>
</dbReference>
<dbReference type="RefSeq" id="WP_222824554.1">
    <property type="nucleotide sequence ID" value="NZ_JAHWXP010000002.1"/>
</dbReference>
<dbReference type="Pfam" id="PF14759">
    <property type="entry name" value="Reductase_C"/>
    <property type="match status" value="1"/>
</dbReference>
<dbReference type="PRINTS" id="PR00411">
    <property type="entry name" value="PNDRDTASEI"/>
</dbReference>
<dbReference type="SUPFAM" id="SSF51905">
    <property type="entry name" value="FAD/NAD(P)-binding domain"/>
    <property type="match status" value="2"/>
</dbReference>